<evidence type="ECO:0000259" key="1">
    <source>
        <dbReference type="Pfam" id="PF24725"/>
    </source>
</evidence>
<dbReference type="AlphaFoldDB" id="A0A927MSP7"/>
<dbReference type="Proteomes" id="UP000638648">
    <property type="component" value="Unassembled WGS sequence"/>
</dbReference>
<name>A0A927MSP7_9ACTN</name>
<dbReference type="Pfam" id="PF24725">
    <property type="entry name" value="DUF7677"/>
    <property type="match status" value="1"/>
</dbReference>
<sequence>MTTQVSHGASGAIRRFAGWVGRGSVGYPLFDQYKPQGRSDVDGYWETLSSEASSLETLFAVFLNNLELDEEGEPTNEKYAERRAATFLFSYMTGELPPGEPDIGGDEATTY</sequence>
<dbReference type="InterPro" id="IPR056094">
    <property type="entry name" value="DUF7677"/>
</dbReference>
<accession>A0A927MSP7</accession>
<gene>
    <name evidence="2" type="ORF">HEB94_002450</name>
</gene>
<protein>
    <recommendedName>
        <fullName evidence="1">DUF7677 domain-containing protein</fullName>
    </recommendedName>
</protein>
<keyword evidence="3" id="KW-1185">Reference proteome</keyword>
<dbReference type="RefSeq" id="WP_192749913.1">
    <property type="nucleotide sequence ID" value="NZ_JADBEM010000001.1"/>
</dbReference>
<evidence type="ECO:0000313" key="3">
    <source>
        <dbReference type="Proteomes" id="UP000638648"/>
    </source>
</evidence>
<reference evidence="2" key="1">
    <citation type="submission" date="2020-10" db="EMBL/GenBank/DDBJ databases">
        <title>Sequencing the genomes of 1000 actinobacteria strains.</title>
        <authorList>
            <person name="Klenk H.-P."/>
        </authorList>
    </citation>
    <scope>NUCLEOTIDE SEQUENCE</scope>
    <source>
        <strain evidence="2">DSM 45354</strain>
    </source>
</reference>
<dbReference type="EMBL" id="JADBEM010000001">
    <property type="protein sequence ID" value="MBE1605602.1"/>
    <property type="molecule type" value="Genomic_DNA"/>
</dbReference>
<organism evidence="2 3">
    <name type="scientific">Actinopolymorpha pittospori</name>
    <dbReference type="NCBI Taxonomy" id="648752"/>
    <lineage>
        <taxon>Bacteria</taxon>
        <taxon>Bacillati</taxon>
        <taxon>Actinomycetota</taxon>
        <taxon>Actinomycetes</taxon>
        <taxon>Propionibacteriales</taxon>
        <taxon>Actinopolymorphaceae</taxon>
        <taxon>Actinopolymorpha</taxon>
    </lineage>
</organism>
<comment type="caution">
    <text evidence="2">The sequence shown here is derived from an EMBL/GenBank/DDBJ whole genome shotgun (WGS) entry which is preliminary data.</text>
</comment>
<proteinExistence type="predicted"/>
<feature type="domain" description="DUF7677" evidence="1">
    <location>
        <begin position="4"/>
        <end position="107"/>
    </location>
</feature>
<evidence type="ECO:0000313" key="2">
    <source>
        <dbReference type="EMBL" id="MBE1605602.1"/>
    </source>
</evidence>